<dbReference type="PANTHER" id="PTHR16017">
    <property type="entry name" value="GASTRULATION DEFECTIVE PROTEIN 1-RELATED"/>
    <property type="match status" value="1"/>
</dbReference>
<feature type="region of interest" description="Disordered" evidence="5">
    <location>
        <begin position="305"/>
        <end position="362"/>
    </location>
</feature>
<dbReference type="GO" id="GO:0005634">
    <property type="term" value="C:nucleus"/>
    <property type="evidence" value="ECO:0007669"/>
    <property type="project" value="TreeGrafter"/>
</dbReference>
<dbReference type="Gene3D" id="2.130.10.10">
    <property type="entry name" value="YVTN repeat-like/Quinoprotein amine dehydrogenase"/>
    <property type="match status" value="1"/>
</dbReference>
<proteinExistence type="inferred from homology"/>
<dbReference type="InterPro" id="IPR036322">
    <property type="entry name" value="WD40_repeat_dom_sf"/>
</dbReference>
<feature type="repeat" description="WD" evidence="4">
    <location>
        <begin position="85"/>
        <end position="118"/>
    </location>
</feature>
<dbReference type="AlphaFoldDB" id="A0A0L8GS35"/>
<comment type="similarity">
    <text evidence="3">Belongs to the WD repeat GAD-1 family.</text>
</comment>
<keyword evidence="2" id="KW-0677">Repeat</keyword>
<dbReference type="SUPFAM" id="SSF50978">
    <property type="entry name" value="WD40 repeat-like"/>
    <property type="match status" value="1"/>
</dbReference>
<dbReference type="EMBL" id="KQ420660">
    <property type="protein sequence ID" value="KOF79692.1"/>
    <property type="molecule type" value="Genomic_DNA"/>
</dbReference>
<dbReference type="OrthoDB" id="10264376at2759"/>
<keyword evidence="1 4" id="KW-0853">WD repeat</keyword>
<dbReference type="PROSITE" id="PS50082">
    <property type="entry name" value="WD_REPEATS_2"/>
    <property type="match status" value="1"/>
</dbReference>
<dbReference type="PANTHER" id="PTHR16017:SF0">
    <property type="entry name" value="WD REPEAT-CONTAINING PROTEIN 70"/>
    <property type="match status" value="1"/>
</dbReference>
<dbReference type="InterPro" id="IPR051858">
    <property type="entry name" value="WD_repeat_GAD-1"/>
</dbReference>
<evidence type="ECO:0000256" key="3">
    <source>
        <dbReference type="ARBA" id="ARBA00038343"/>
    </source>
</evidence>
<sequence length="362" mass="40269">MDASLRHFRSLRPCECHQIRNLQYSTTGDVLLVIAANAQAKVIDRDGFEKLECVKGDQYIADMANTKVSTCMLNRNAHMKGSDTTSLCFSYDGRVLASRGGDDTLKLWDIRNFKKALVAADGLLNLFPVTDCVFSPSDKMVVTGVSVGRNGGNGKLMFMERDTLKPVTEIEVSNSWCGVMVCGWGNGVVQSGALLCVVKKERKVKQIEMITDQHIITPYALPMFREGRPMSTRKQEEKVRKDPVKTRRPDLPVSGPGEGGRVGAHGATLSQYVVQQLVLQKPDPSDLNPREAILRHAKEAEENPYWVSPAYRSTQPKPIFQPDSVASDDDDDNDADDRHVAVDNKTSDDNQEPFRKKQKLSK</sequence>
<dbReference type="InterPro" id="IPR015943">
    <property type="entry name" value="WD40/YVTN_repeat-like_dom_sf"/>
</dbReference>
<protein>
    <submittedName>
        <fullName evidence="6">Uncharacterized protein</fullName>
    </submittedName>
</protein>
<dbReference type="InterPro" id="IPR001680">
    <property type="entry name" value="WD40_rpt"/>
</dbReference>
<gene>
    <name evidence="6" type="ORF">OCBIM_22029126mg</name>
</gene>
<evidence type="ECO:0000256" key="5">
    <source>
        <dbReference type="SAM" id="MobiDB-lite"/>
    </source>
</evidence>
<reference evidence="6" key="1">
    <citation type="submission" date="2015-07" db="EMBL/GenBank/DDBJ databases">
        <title>MeaNS - Measles Nucleotide Surveillance Program.</title>
        <authorList>
            <person name="Tran T."/>
            <person name="Druce J."/>
        </authorList>
    </citation>
    <scope>NUCLEOTIDE SEQUENCE</scope>
    <source>
        <strain evidence="6">UCB-OBI-ISO-001</strain>
        <tissue evidence="6">Gonad</tissue>
    </source>
</reference>
<name>A0A0L8GS35_OCTBM</name>
<evidence type="ECO:0000256" key="2">
    <source>
        <dbReference type="ARBA" id="ARBA00022737"/>
    </source>
</evidence>
<feature type="compositionally biased region" description="Basic and acidic residues" evidence="5">
    <location>
        <begin position="228"/>
        <end position="250"/>
    </location>
</feature>
<organism evidence="6">
    <name type="scientific">Octopus bimaculoides</name>
    <name type="common">California two-spotted octopus</name>
    <dbReference type="NCBI Taxonomy" id="37653"/>
    <lineage>
        <taxon>Eukaryota</taxon>
        <taxon>Metazoa</taxon>
        <taxon>Spiralia</taxon>
        <taxon>Lophotrochozoa</taxon>
        <taxon>Mollusca</taxon>
        <taxon>Cephalopoda</taxon>
        <taxon>Coleoidea</taxon>
        <taxon>Octopodiformes</taxon>
        <taxon>Octopoda</taxon>
        <taxon>Incirrata</taxon>
        <taxon>Octopodidae</taxon>
        <taxon>Octopus</taxon>
    </lineage>
</organism>
<accession>A0A0L8GS35</accession>
<feature type="compositionally biased region" description="Acidic residues" evidence="5">
    <location>
        <begin position="326"/>
        <end position="335"/>
    </location>
</feature>
<feature type="compositionally biased region" description="Basic and acidic residues" evidence="5">
    <location>
        <begin position="336"/>
        <end position="355"/>
    </location>
</feature>
<evidence type="ECO:0000256" key="1">
    <source>
        <dbReference type="ARBA" id="ARBA00022574"/>
    </source>
</evidence>
<dbReference type="Pfam" id="PF00400">
    <property type="entry name" value="WD40"/>
    <property type="match status" value="1"/>
</dbReference>
<dbReference type="STRING" id="37653.A0A0L8GS35"/>
<evidence type="ECO:0000313" key="6">
    <source>
        <dbReference type="EMBL" id="KOF79692.1"/>
    </source>
</evidence>
<dbReference type="GO" id="GO:0035861">
    <property type="term" value="C:site of double-strand break"/>
    <property type="evidence" value="ECO:0007669"/>
    <property type="project" value="TreeGrafter"/>
</dbReference>
<feature type="region of interest" description="Disordered" evidence="5">
    <location>
        <begin position="228"/>
        <end position="264"/>
    </location>
</feature>
<evidence type="ECO:0000256" key="4">
    <source>
        <dbReference type="PROSITE-ProRule" id="PRU00221"/>
    </source>
</evidence>